<dbReference type="Proteomes" id="UP000231019">
    <property type="component" value="Unassembled WGS sequence"/>
</dbReference>
<reference evidence="5 6" key="1">
    <citation type="submission" date="2017-09" db="EMBL/GenBank/DDBJ databases">
        <title>Depth-based differentiation of microbial function through sediment-hosted aquifers and enrichment of novel symbionts in the deep terrestrial subsurface.</title>
        <authorList>
            <person name="Probst A.J."/>
            <person name="Ladd B."/>
            <person name="Jarett J.K."/>
            <person name="Geller-Mcgrath D.E."/>
            <person name="Sieber C.M."/>
            <person name="Emerson J.B."/>
            <person name="Anantharaman K."/>
            <person name="Thomas B.C."/>
            <person name="Malmstrom R."/>
            <person name="Stieglmeier M."/>
            <person name="Klingl A."/>
            <person name="Woyke T."/>
            <person name="Ryan C.M."/>
            <person name="Banfield J.F."/>
        </authorList>
    </citation>
    <scope>NUCLEOTIDE SEQUENCE [LARGE SCALE GENOMIC DNA]</scope>
    <source>
        <strain evidence="5">CG17_big_fil_post_rev_8_21_14_2_50_48_46</strain>
    </source>
</reference>
<organism evidence="5 6">
    <name type="scientific">bacterium (Candidatus Blackallbacteria) CG17_big_fil_post_rev_8_21_14_2_50_48_46</name>
    <dbReference type="NCBI Taxonomy" id="2014261"/>
    <lineage>
        <taxon>Bacteria</taxon>
        <taxon>Candidatus Blackallbacteria</taxon>
    </lineage>
</organism>
<feature type="signal peptide" evidence="4">
    <location>
        <begin position="1"/>
        <end position="33"/>
    </location>
</feature>
<dbReference type="SUPFAM" id="SSF48452">
    <property type="entry name" value="TPR-like"/>
    <property type="match status" value="3"/>
</dbReference>
<dbReference type="GO" id="GO:0030288">
    <property type="term" value="C:outer membrane-bounded periplasmic space"/>
    <property type="evidence" value="ECO:0007669"/>
    <property type="project" value="InterPro"/>
</dbReference>
<proteinExistence type="predicted"/>
<evidence type="ECO:0000313" key="6">
    <source>
        <dbReference type="Proteomes" id="UP000231019"/>
    </source>
</evidence>
<dbReference type="InterPro" id="IPR019734">
    <property type="entry name" value="TPR_rpt"/>
</dbReference>
<accession>A0A2M7G1A6</accession>
<keyword evidence="1" id="KW-0677">Repeat</keyword>
<feature type="repeat" description="TPR" evidence="3">
    <location>
        <begin position="383"/>
        <end position="416"/>
    </location>
</feature>
<dbReference type="InterPro" id="IPR050498">
    <property type="entry name" value="Ycf3"/>
</dbReference>
<dbReference type="InterPro" id="IPR005534">
    <property type="entry name" value="Curli_assmbl/transp-comp_CsgG"/>
</dbReference>
<dbReference type="Gene3D" id="3.40.50.10610">
    <property type="entry name" value="ABC-type transport auxiliary lipoprotein component"/>
    <property type="match status" value="1"/>
</dbReference>
<evidence type="ECO:0000256" key="3">
    <source>
        <dbReference type="PROSITE-ProRule" id="PRU00339"/>
    </source>
</evidence>
<dbReference type="PROSITE" id="PS50005">
    <property type="entry name" value="TPR"/>
    <property type="match status" value="3"/>
</dbReference>
<dbReference type="AlphaFoldDB" id="A0A2M7G1A6"/>
<dbReference type="Pfam" id="PF03783">
    <property type="entry name" value="CsgG"/>
    <property type="match status" value="1"/>
</dbReference>
<dbReference type="Pfam" id="PF13432">
    <property type="entry name" value="TPR_16"/>
    <property type="match status" value="4"/>
</dbReference>
<dbReference type="PANTHER" id="PTHR44858">
    <property type="entry name" value="TETRATRICOPEPTIDE REPEAT PROTEIN 6"/>
    <property type="match status" value="1"/>
</dbReference>
<gene>
    <name evidence="5" type="ORF">COW36_16995</name>
</gene>
<evidence type="ECO:0008006" key="7">
    <source>
        <dbReference type="Google" id="ProtNLM"/>
    </source>
</evidence>
<sequence length="739" mass="84058">MNDLKFILPVRRLLLPLICAASLGVFAPQAVLAAPPPLATQSPAAQSLRLVVMPFRNLSQNREDAWLSESLSESLTQALTGVENLQLIERNQIQVVLQEQYFTQSAFADPQSAPELGKLLGAQQILLGNFQKQGQTLLISTRVVDVKTGQILPEFATQIKGSSADIFALQEELSRSVLKTLRQSPRLQMARMTESSPALQHYREARDRARSETPTDLQSALKQVNQALEQDPDFARAYGLRAELEARLALIEPGTRQQRLESALQDANRALQKGAPLDQVYLALAQVYFARGERQKGLETLREIWLRDAKNTDAILSYLQASDETPELQIQALRQAGADLEDPWVALALGNRYLKQAQYALEPDTSSALFWLKKAQSQLPDVALIPLRMGEVYTLAQDFERAEQALQAALRLEPENFLLYFLAARVIFASPNPQLAQTWYEKSIALNPQFGFSQMNLGYVFWRQGQTERALALFKQAEALFPESAAFSFVRAKTLFMQRRFEEARVYLLQALERYEKDPTENISRGAIYFKLGEIESNANDFEAAIRYYMLATQEERQFQSWSYLKLSRIFALRKEYPEALDYFRKHLRSSGFRPEDDQKRDQASLYLLEQVQLNPDNVLLLNELGRYSLQDGDFTLADRYFNQALSSGTENLSIRYNLALSQFYQRRWQQATQNFLAVLAQEPQHEKARYMLGLSQLRAGQTEAAIQTWQELLKMNPQHTEAKLALEGIKQPEAGNLP</sequence>
<comment type="caution">
    <text evidence="5">The sequence shown here is derived from an EMBL/GenBank/DDBJ whole genome shotgun (WGS) entry which is preliminary data.</text>
</comment>
<evidence type="ECO:0000256" key="2">
    <source>
        <dbReference type="ARBA" id="ARBA00022803"/>
    </source>
</evidence>
<dbReference type="EMBL" id="PFFQ01000052">
    <property type="protein sequence ID" value="PIW15499.1"/>
    <property type="molecule type" value="Genomic_DNA"/>
</dbReference>
<keyword evidence="2 3" id="KW-0802">TPR repeat</keyword>
<evidence type="ECO:0000256" key="1">
    <source>
        <dbReference type="ARBA" id="ARBA00022737"/>
    </source>
</evidence>
<keyword evidence="4" id="KW-0732">Signal</keyword>
<dbReference type="InterPro" id="IPR011990">
    <property type="entry name" value="TPR-like_helical_dom_sf"/>
</dbReference>
<name>A0A2M7G1A6_9BACT</name>
<feature type="chain" id="PRO_5014967255" description="UDP-N-acetylglucosamine--peptide N-acetylglucosaminyltransferase SPINDLY" evidence="4">
    <location>
        <begin position="34"/>
        <end position="739"/>
    </location>
</feature>
<dbReference type="PANTHER" id="PTHR44858:SF1">
    <property type="entry name" value="UDP-N-ACETYLGLUCOSAMINE--PEPTIDE N-ACETYLGLUCOSAMINYLTRANSFERASE SPINDLY-RELATED"/>
    <property type="match status" value="1"/>
</dbReference>
<feature type="repeat" description="TPR" evidence="3">
    <location>
        <begin position="451"/>
        <end position="484"/>
    </location>
</feature>
<dbReference type="SMART" id="SM00028">
    <property type="entry name" value="TPR"/>
    <property type="match status" value="10"/>
</dbReference>
<dbReference type="Gene3D" id="1.25.40.10">
    <property type="entry name" value="Tetratricopeptide repeat domain"/>
    <property type="match status" value="4"/>
</dbReference>
<feature type="repeat" description="TPR" evidence="3">
    <location>
        <begin position="687"/>
        <end position="720"/>
    </location>
</feature>
<evidence type="ECO:0000313" key="5">
    <source>
        <dbReference type="EMBL" id="PIW15499.1"/>
    </source>
</evidence>
<protein>
    <recommendedName>
        <fullName evidence="7">UDP-N-acetylglucosamine--peptide N-acetylglucosaminyltransferase SPINDLY</fullName>
    </recommendedName>
</protein>
<evidence type="ECO:0000256" key="4">
    <source>
        <dbReference type="SAM" id="SignalP"/>
    </source>
</evidence>